<dbReference type="Proteomes" id="UP000762676">
    <property type="component" value="Unassembled WGS sequence"/>
</dbReference>
<evidence type="ECO:0000313" key="1">
    <source>
        <dbReference type="EMBL" id="GFS03141.1"/>
    </source>
</evidence>
<organism evidence="1 2">
    <name type="scientific">Elysia marginata</name>
    <dbReference type="NCBI Taxonomy" id="1093978"/>
    <lineage>
        <taxon>Eukaryota</taxon>
        <taxon>Metazoa</taxon>
        <taxon>Spiralia</taxon>
        <taxon>Lophotrochozoa</taxon>
        <taxon>Mollusca</taxon>
        <taxon>Gastropoda</taxon>
        <taxon>Heterobranchia</taxon>
        <taxon>Euthyneura</taxon>
        <taxon>Panpulmonata</taxon>
        <taxon>Sacoglossa</taxon>
        <taxon>Placobranchoidea</taxon>
        <taxon>Plakobranchidae</taxon>
        <taxon>Elysia</taxon>
    </lineage>
</organism>
<gene>
    <name evidence="1" type="ORF">ElyMa_004624700</name>
</gene>
<dbReference type="EMBL" id="BMAT01009277">
    <property type="protein sequence ID" value="GFS03141.1"/>
    <property type="molecule type" value="Genomic_DNA"/>
</dbReference>
<accession>A0AAV4I371</accession>
<comment type="caution">
    <text evidence="1">The sequence shown here is derived from an EMBL/GenBank/DDBJ whole genome shotgun (WGS) entry which is preliminary data.</text>
</comment>
<keyword evidence="2" id="KW-1185">Reference proteome</keyword>
<dbReference type="AlphaFoldDB" id="A0AAV4I371"/>
<evidence type="ECO:0000313" key="2">
    <source>
        <dbReference type="Proteomes" id="UP000762676"/>
    </source>
</evidence>
<sequence length="129" mass="13932">MVQCSVYQTPHGGTGLKTVLDLADAPKDGVSMVQGKAVSRATRDYFGGFSPECHRRCRSDRLLTKNTTVHENVNTEPANSESIPTEAHKAIDSAGLNLSVYLGEYLAGGLSLFEKLMNLLSMNCVLVTN</sequence>
<name>A0AAV4I371_9GAST</name>
<proteinExistence type="predicted"/>
<protein>
    <submittedName>
        <fullName evidence="1">Uncharacterized protein</fullName>
    </submittedName>
</protein>
<reference evidence="1 2" key="1">
    <citation type="journal article" date="2021" name="Elife">
        <title>Chloroplast acquisition without the gene transfer in kleptoplastic sea slugs, Plakobranchus ocellatus.</title>
        <authorList>
            <person name="Maeda T."/>
            <person name="Takahashi S."/>
            <person name="Yoshida T."/>
            <person name="Shimamura S."/>
            <person name="Takaki Y."/>
            <person name="Nagai Y."/>
            <person name="Toyoda A."/>
            <person name="Suzuki Y."/>
            <person name="Arimoto A."/>
            <person name="Ishii H."/>
            <person name="Satoh N."/>
            <person name="Nishiyama T."/>
            <person name="Hasebe M."/>
            <person name="Maruyama T."/>
            <person name="Minagawa J."/>
            <person name="Obokata J."/>
            <person name="Shigenobu S."/>
        </authorList>
    </citation>
    <scope>NUCLEOTIDE SEQUENCE [LARGE SCALE GENOMIC DNA]</scope>
</reference>